<dbReference type="GO" id="GO:0005524">
    <property type="term" value="F:ATP binding"/>
    <property type="evidence" value="ECO:0007669"/>
    <property type="project" value="UniProtKB-UniRule"/>
</dbReference>
<keyword evidence="4 7" id="KW-0418">Kinase</keyword>
<dbReference type="GO" id="GO:0046854">
    <property type="term" value="P:phosphatidylinositol phosphate biosynthetic process"/>
    <property type="evidence" value="ECO:0007669"/>
    <property type="project" value="UniProtKB-UniRule"/>
</dbReference>
<evidence type="ECO:0000256" key="7">
    <source>
        <dbReference type="RuleBase" id="RU367084"/>
    </source>
</evidence>
<dbReference type="PANTHER" id="PTHR12865">
    <property type="entry name" value="PHOSPHATIDYLINOSITOL 4-KINASE TYPE-II"/>
    <property type="match status" value="1"/>
</dbReference>
<feature type="region of interest" description="Disordered" evidence="8">
    <location>
        <begin position="1"/>
        <end position="37"/>
    </location>
</feature>
<dbReference type="GO" id="GO:0005886">
    <property type="term" value="C:plasma membrane"/>
    <property type="evidence" value="ECO:0007669"/>
    <property type="project" value="UniProtKB-SubCell"/>
</dbReference>
<dbReference type="AlphaFoldDB" id="A0AAN6GNV0"/>
<evidence type="ECO:0000256" key="6">
    <source>
        <dbReference type="ARBA" id="ARBA00023136"/>
    </source>
</evidence>
<dbReference type="GO" id="GO:0005768">
    <property type="term" value="C:endosome"/>
    <property type="evidence" value="ECO:0007669"/>
    <property type="project" value="UniProtKB-UniRule"/>
</dbReference>
<keyword evidence="11" id="KW-1185">Reference proteome</keyword>
<evidence type="ECO:0000259" key="9">
    <source>
        <dbReference type="PROSITE" id="PS50290"/>
    </source>
</evidence>
<dbReference type="EC" id="2.7.1.67" evidence="7"/>
<comment type="cofactor">
    <cofactor evidence="7">
        <name>Mg(2+)</name>
        <dbReference type="ChEBI" id="CHEBI:18420"/>
    </cofactor>
    <cofactor evidence="7">
        <name>Mn(2+)</name>
        <dbReference type="ChEBI" id="CHEBI:29035"/>
    </cofactor>
</comment>
<evidence type="ECO:0000313" key="10">
    <source>
        <dbReference type="EMBL" id="KAK0550207.1"/>
    </source>
</evidence>
<proteinExistence type="inferred from homology"/>
<dbReference type="Pfam" id="PF00454">
    <property type="entry name" value="PI3_PI4_kinase"/>
    <property type="match status" value="1"/>
</dbReference>
<dbReference type="InterPro" id="IPR039756">
    <property type="entry name" value="Lsb6/PI4K2"/>
</dbReference>
<feature type="region of interest" description="Disordered" evidence="8">
    <location>
        <begin position="683"/>
        <end position="718"/>
    </location>
</feature>
<keyword evidence="3 7" id="KW-0547">Nucleotide-binding</keyword>
<accession>A0AAN6GNV0</accession>
<dbReference type="EMBL" id="JAPDMZ010000097">
    <property type="protein sequence ID" value="KAK0550207.1"/>
    <property type="molecule type" value="Genomic_DNA"/>
</dbReference>
<dbReference type="GO" id="GO:0005802">
    <property type="term" value="C:trans-Golgi network"/>
    <property type="evidence" value="ECO:0007669"/>
    <property type="project" value="TreeGrafter"/>
</dbReference>
<dbReference type="GO" id="GO:0000329">
    <property type="term" value="C:fungal-type vacuole membrane"/>
    <property type="evidence" value="ECO:0007669"/>
    <property type="project" value="TreeGrafter"/>
</dbReference>
<evidence type="ECO:0000256" key="1">
    <source>
        <dbReference type="ARBA" id="ARBA00022475"/>
    </source>
</evidence>
<dbReference type="GO" id="GO:0007030">
    <property type="term" value="P:Golgi organization"/>
    <property type="evidence" value="ECO:0007669"/>
    <property type="project" value="TreeGrafter"/>
</dbReference>
<feature type="compositionally biased region" description="Polar residues" evidence="8">
    <location>
        <begin position="10"/>
        <end position="29"/>
    </location>
</feature>
<feature type="region of interest" description="Disordered" evidence="8">
    <location>
        <begin position="563"/>
        <end position="593"/>
    </location>
</feature>
<evidence type="ECO:0000256" key="2">
    <source>
        <dbReference type="ARBA" id="ARBA00022679"/>
    </source>
</evidence>
<dbReference type="PANTHER" id="PTHR12865:SF1">
    <property type="entry name" value="PHOSPHATIDYLINOSITOL 4-KINASE TYPE 2"/>
    <property type="match status" value="1"/>
</dbReference>
<keyword evidence="1 7" id="KW-1003">Cell membrane</keyword>
<comment type="subcellular location">
    <subcellularLocation>
        <location evidence="7">Cell membrane</location>
        <topology evidence="7">Peripheral membrane protein</topology>
    </subcellularLocation>
    <subcellularLocation>
        <location evidence="7">Vacuole membrane</location>
        <topology evidence="7">Peripheral membrane protein</topology>
    </subcellularLocation>
</comment>
<keyword evidence="6" id="KW-0472">Membrane</keyword>
<dbReference type="GO" id="GO:0007032">
    <property type="term" value="P:endosome organization"/>
    <property type="evidence" value="ECO:0007669"/>
    <property type="project" value="TreeGrafter"/>
</dbReference>
<reference evidence="10" key="1">
    <citation type="journal article" date="2023" name="PhytoFront">
        <title>Draft Genome Resources of Seven Strains of Tilletia horrida, Causal Agent of Kernel Smut of Rice.</title>
        <authorList>
            <person name="Khanal S."/>
            <person name="Antony Babu S."/>
            <person name="Zhou X.G."/>
        </authorList>
    </citation>
    <scope>NUCLEOTIDE SEQUENCE</scope>
    <source>
        <strain evidence="10">TX6</strain>
    </source>
</reference>
<feature type="compositionally biased region" description="Polar residues" evidence="8">
    <location>
        <begin position="582"/>
        <end position="591"/>
    </location>
</feature>
<gene>
    <name evidence="10" type="primary">lsb6</name>
    <name evidence="10" type="ORF">OC846_003757</name>
</gene>
<evidence type="ECO:0000256" key="4">
    <source>
        <dbReference type="ARBA" id="ARBA00022777"/>
    </source>
</evidence>
<comment type="caution">
    <text evidence="10">The sequence shown here is derived from an EMBL/GenBank/DDBJ whole genome shotgun (WGS) entry which is preliminary data.</text>
</comment>
<keyword evidence="5 7" id="KW-0067">ATP-binding</keyword>
<keyword evidence="2 7" id="KW-0808">Transferase</keyword>
<organism evidence="10 11">
    <name type="scientific">Tilletia horrida</name>
    <dbReference type="NCBI Taxonomy" id="155126"/>
    <lineage>
        <taxon>Eukaryota</taxon>
        <taxon>Fungi</taxon>
        <taxon>Dikarya</taxon>
        <taxon>Basidiomycota</taxon>
        <taxon>Ustilaginomycotina</taxon>
        <taxon>Exobasidiomycetes</taxon>
        <taxon>Tilletiales</taxon>
        <taxon>Tilletiaceae</taxon>
        <taxon>Tilletia</taxon>
    </lineage>
</organism>
<protein>
    <recommendedName>
        <fullName evidence="7">Phosphatidylinositol 4-kinase</fullName>
        <ecNumber evidence="7">2.7.1.67</ecNumber>
    </recommendedName>
</protein>
<dbReference type="PROSITE" id="PS50290">
    <property type="entry name" value="PI3_4_KINASE_3"/>
    <property type="match status" value="1"/>
</dbReference>
<dbReference type="InterPro" id="IPR018936">
    <property type="entry name" value="PI3/4_kinase_CS"/>
</dbReference>
<sequence length="896" mass="98461">MDESAPLLGTSASHSEISPAVAQNGSHSRSGGIADLDDRLQRWKAAMAARFSSKGKAKQQDPSRPSGPVALISVFHRIEGSGPGYEADPHTLDPASDADQDVDERVEEVKAAIEQGVLPKMIQTGSSGSYFARRINPQTSQPETIAVFKPRDEEPYGDLNPKRVLLRKYFWWMMGRPCLVPNFSASSEAGASYLDGRLNLHIVPPTHLVSLSAPSFFYAHSDREAWKKHKRRPPEKIGSFQLFLNGYENASDFLRKHPWPTRPLHLLEADLAEERAAHRLSRKKQKAYLRRCLIAVKRFLLCRTAPLPSDGFENDVEAAPSDPDAALAQPQASVSGQSFQWTPDTMRSFRIELEKLVVLDYLMRNTDRGLDNFMIRTSKARSTSTSGSLSPGSTIVQIGAIDNSLSFPHRHPNGLRDYPFGWLWLPADVIGQPFSQETRNHFLPLLSDASWWIETVAGLRKIFERDEQFSAKVFDRQMQVMRGQGLTLVDCLMQPREGPIELCARPRQIVPEKIVKMTYEELQELVQQASSGTVVMQQGAKENSVVIKELPPHHRELDKVVERPQSEALTDSNEGVPPALGSAQNIDSSGTGAHDAIEIPSARVPIGVTSETEPRSLPLAESGASLAALLRWQEVQQTQQETSSQRRGDLKRSMTGIEVLEWEISSSHTSRGPAEILPIFGRRASQDRQALTRSPPPPRLMRSPATSPTISRGRMSMSVDQLPETSAAAEPEGDGVIGRVKPSFFRMRSSTGSFFRPTQRGRPGRHMARSPGAGGDVAVTGTNEADEAGSDLDVSVMSLPAGPHRGPIQQEGTSSHARGISGEVLQQGQGQEHAADGRAGLGGRTLRKRMGSVSGWSVTSLGSAFSAEGTRRSNDEVKVIVQRAVHDPSRPFLSWY</sequence>
<evidence type="ECO:0000313" key="11">
    <source>
        <dbReference type="Proteomes" id="UP001176517"/>
    </source>
</evidence>
<dbReference type="GO" id="GO:0004430">
    <property type="term" value="F:1-phosphatidylinositol 4-kinase activity"/>
    <property type="evidence" value="ECO:0007669"/>
    <property type="project" value="UniProtKB-UniRule"/>
</dbReference>
<feature type="region of interest" description="Disordered" evidence="8">
    <location>
        <begin position="750"/>
        <end position="783"/>
    </location>
</feature>
<dbReference type="PROSITE" id="PS00916">
    <property type="entry name" value="PI3_4_KINASE_2"/>
    <property type="match status" value="1"/>
</dbReference>
<name>A0AAN6GNV0_9BASI</name>
<feature type="domain" description="PI3K/PI4K catalytic" evidence="9">
    <location>
        <begin position="116"/>
        <end position="511"/>
    </location>
</feature>
<evidence type="ECO:0000256" key="8">
    <source>
        <dbReference type="SAM" id="MobiDB-lite"/>
    </source>
</evidence>
<evidence type="ECO:0000256" key="3">
    <source>
        <dbReference type="ARBA" id="ARBA00022741"/>
    </source>
</evidence>
<dbReference type="InterPro" id="IPR000403">
    <property type="entry name" value="PI3/4_kinase_cat_dom"/>
</dbReference>
<dbReference type="Proteomes" id="UP001176517">
    <property type="component" value="Unassembled WGS sequence"/>
</dbReference>
<comment type="catalytic activity">
    <reaction evidence="7">
        <text>a 1,2-diacyl-sn-glycero-3-phospho-(1D-myo-inositol) + ATP = a 1,2-diacyl-sn-glycero-3-phospho-(1D-myo-inositol 4-phosphate) + ADP + H(+)</text>
        <dbReference type="Rhea" id="RHEA:19877"/>
        <dbReference type="ChEBI" id="CHEBI:15378"/>
        <dbReference type="ChEBI" id="CHEBI:30616"/>
        <dbReference type="ChEBI" id="CHEBI:57880"/>
        <dbReference type="ChEBI" id="CHEBI:58178"/>
        <dbReference type="ChEBI" id="CHEBI:456216"/>
        <dbReference type="EC" id="2.7.1.67"/>
    </reaction>
</comment>
<evidence type="ECO:0000256" key="5">
    <source>
        <dbReference type="ARBA" id="ARBA00022840"/>
    </source>
</evidence>
<comment type="similarity">
    <text evidence="7">Belongs to the PI3/PI4-kinase family.</text>
</comment>